<proteinExistence type="predicted"/>
<protein>
    <submittedName>
        <fullName evidence="3">DUF4880 domain-containing protein</fullName>
    </submittedName>
</protein>
<dbReference type="InterPro" id="IPR006860">
    <property type="entry name" value="FecR"/>
</dbReference>
<accession>A0A4S4B3V9</accession>
<gene>
    <name evidence="3" type="ORF">E6C76_00725</name>
</gene>
<organism evidence="3 4">
    <name type="scientific">Pseudothauera nasutitermitis</name>
    <dbReference type="NCBI Taxonomy" id="2565930"/>
    <lineage>
        <taxon>Bacteria</taxon>
        <taxon>Pseudomonadati</taxon>
        <taxon>Pseudomonadota</taxon>
        <taxon>Betaproteobacteria</taxon>
        <taxon>Rhodocyclales</taxon>
        <taxon>Zoogloeaceae</taxon>
        <taxon>Pseudothauera</taxon>
    </lineage>
</organism>
<dbReference type="Proteomes" id="UP000308430">
    <property type="component" value="Unassembled WGS sequence"/>
</dbReference>
<dbReference type="GO" id="GO:0016989">
    <property type="term" value="F:sigma factor antagonist activity"/>
    <property type="evidence" value="ECO:0007669"/>
    <property type="project" value="TreeGrafter"/>
</dbReference>
<dbReference type="PIRSF" id="PIRSF018266">
    <property type="entry name" value="FecR"/>
    <property type="match status" value="1"/>
</dbReference>
<dbReference type="Pfam" id="PF04773">
    <property type="entry name" value="FecR"/>
    <property type="match status" value="1"/>
</dbReference>
<evidence type="ECO:0000313" key="3">
    <source>
        <dbReference type="EMBL" id="THF66951.1"/>
    </source>
</evidence>
<keyword evidence="4" id="KW-1185">Reference proteome</keyword>
<evidence type="ECO:0000313" key="4">
    <source>
        <dbReference type="Proteomes" id="UP000308430"/>
    </source>
</evidence>
<name>A0A4S4B3V9_9RHOO</name>
<feature type="domain" description="FecR N-terminal" evidence="2">
    <location>
        <begin position="15"/>
        <end position="54"/>
    </location>
</feature>
<dbReference type="Gene3D" id="2.60.120.1440">
    <property type="match status" value="1"/>
</dbReference>
<dbReference type="PANTHER" id="PTHR30273">
    <property type="entry name" value="PERIPLASMIC SIGNAL SENSOR AND SIGMA FACTOR ACTIVATOR FECR-RELATED"/>
    <property type="match status" value="1"/>
</dbReference>
<sequence>MNENDGLALDDITRDAIDWMVLLRSGEASGAQRDAFAAWQAADARHAAAWRRIAGALDGTFAPVQAIQSRGAERDGLARHILLYRGDRRRIIRGALALAGLGLGAGAILDRRLPLAQLTADLRTSTGERRSYALPDGSSVMLNARSAVDIDFSAGRRELRLRSGELIATVAPGQPAPFVVRTAHGTVRALGTRFLVRQQAEGFQVAVLEHAVAVETRNGVRHRVGEGESAWFDAGRVEAHPAPAESLAAWTGGMLEVHDEPLARVADGLRPYLGAYLRVSPEAARLRVLGVYSLDDPQAALASLAETLPLRVQYYGPWLIVVDLR</sequence>
<dbReference type="EMBL" id="SSOC01000001">
    <property type="protein sequence ID" value="THF66951.1"/>
    <property type="molecule type" value="Genomic_DNA"/>
</dbReference>
<dbReference type="InterPro" id="IPR032623">
    <property type="entry name" value="FecR_N"/>
</dbReference>
<evidence type="ECO:0000259" key="1">
    <source>
        <dbReference type="Pfam" id="PF04773"/>
    </source>
</evidence>
<feature type="domain" description="FecR protein" evidence="1">
    <location>
        <begin position="121"/>
        <end position="212"/>
    </location>
</feature>
<dbReference type="InterPro" id="IPR012373">
    <property type="entry name" value="Ferrdict_sens_TM"/>
</dbReference>
<dbReference type="AlphaFoldDB" id="A0A4S4B3V9"/>
<reference evidence="3 4" key="1">
    <citation type="submission" date="2019-04" db="EMBL/GenBank/DDBJ databases">
        <title>Azoarcus nasutitermitis sp. nov. isolated from termite nest.</title>
        <authorList>
            <person name="Lin S.-Y."/>
            <person name="Hameed A."/>
            <person name="Hsu Y.-H."/>
            <person name="Young C.-C."/>
        </authorList>
    </citation>
    <scope>NUCLEOTIDE SEQUENCE [LARGE SCALE GENOMIC DNA]</scope>
    <source>
        <strain evidence="3 4">CC-YHH838</strain>
    </source>
</reference>
<evidence type="ECO:0000259" key="2">
    <source>
        <dbReference type="Pfam" id="PF16220"/>
    </source>
</evidence>
<dbReference type="PANTHER" id="PTHR30273:SF2">
    <property type="entry name" value="PROTEIN FECR"/>
    <property type="match status" value="1"/>
</dbReference>
<dbReference type="RefSeq" id="WP_136346360.1">
    <property type="nucleotide sequence ID" value="NZ_SSOC01000001.1"/>
</dbReference>
<comment type="caution">
    <text evidence="3">The sequence shown here is derived from an EMBL/GenBank/DDBJ whole genome shotgun (WGS) entry which is preliminary data.</text>
</comment>
<dbReference type="Pfam" id="PF16220">
    <property type="entry name" value="DUF4880"/>
    <property type="match status" value="1"/>
</dbReference>
<dbReference type="OrthoDB" id="1100567at2"/>